<dbReference type="InterPro" id="IPR013320">
    <property type="entry name" value="ConA-like_dom_sf"/>
</dbReference>
<accession>A0A8S2I1M0</accession>
<organism evidence="2 3">
    <name type="scientific">Didymodactylos carnosus</name>
    <dbReference type="NCBI Taxonomy" id="1234261"/>
    <lineage>
        <taxon>Eukaryota</taxon>
        <taxon>Metazoa</taxon>
        <taxon>Spiralia</taxon>
        <taxon>Gnathifera</taxon>
        <taxon>Rotifera</taxon>
        <taxon>Eurotatoria</taxon>
        <taxon>Bdelloidea</taxon>
        <taxon>Philodinida</taxon>
        <taxon>Philodinidae</taxon>
        <taxon>Didymodactylos</taxon>
    </lineage>
</organism>
<dbReference type="AlphaFoldDB" id="A0A8S2I1M0"/>
<proteinExistence type="predicted"/>
<evidence type="ECO:0000313" key="2">
    <source>
        <dbReference type="EMBL" id="CAF3699890.1"/>
    </source>
</evidence>
<name>A0A8S2I1M0_9BILA</name>
<dbReference type="Proteomes" id="UP000682733">
    <property type="component" value="Unassembled WGS sequence"/>
</dbReference>
<evidence type="ECO:0000313" key="1">
    <source>
        <dbReference type="EMBL" id="CAF0922594.1"/>
    </source>
</evidence>
<reference evidence="2" key="1">
    <citation type="submission" date="2021-02" db="EMBL/GenBank/DDBJ databases">
        <authorList>
            <person name="Nowell W R."/>
        </authorList>
    </citation>
    <scope>NUCLEOTIDE SEQUENCE</scope>
</reference>
<gene>
    <name evidence="1" type="ORF">OVA965_LOCUS10705</name>
    <name evidence="2" type="ORF">TMI583_LOCUS10701</name>
</gene>
<dbReference type="EMBL" id="CAJNOK010004000">
    <property type="protein sequence ID" value="CAF0922594.1"/>
    <property type="molecule type" value="Genomic_DNA"/>
</dbReference>
<sequence>MQEQSVTLPLSLALNNRSMTVGCWLKLQSPLYITSTATEVSIISQCPSMSYEQCLFYTIRSNVLYQAFYLDDKAGTTSMSGLLGQWIHVAFTFDLTTLLRQIYINGIAEPTGFTYGLNGMLQGGSFLGTGAPATIGRNMLLSAPTNYLNAYVDHFSISNRAKSACEVLNDATLVAYFSFDSGSLVDTGPNMLVGTAVGQTMISGERNQALSFTGGTNSYFQVSGLTAIGTVSSSFSIGLWINANVLYGTIVHVSRYASGAGGWCLPFLGFTSSQQLAAQIWDGLLVQSALGPILTLNAWTHVVETFSIANGLKLYINGTLYSTTSPITQYLASGYQNYMTIASTLTASVSSSLCTTSAGLVGFGYYNGSVDELKIYSRELTAEDVCTLSRV</sequence>
<dbReference type="SUPFAM" id="SSF49899">
    <property type="entry name" value="Concanavalin A-like lectins/glucanases"/>
    <property type="match status" value="2"/>
</dbReference>
<comment type="caution">
    <text evidence="2">The sequence shown here is derived from an EMBL/GenBank/DDBJ whole genome shotgun (WGS) entry which is preliminary data.</text>
</comment>
<protein>
    <submittedName>
        <fullName evidence="2">Uncharacterized protein</fullName>
    </submittedName>
</protein>
<dbReference type="Pfam" id="PF13385">
    <property type="entry name" value="Laminin_G_3"/>
    <property type="match status" value="2"/>
</dbReference>
<dbReference type="Proteomes" id="UP000677228">
    <property type="component" value="Unassembled WGS sequence"/>
</dbReference>
<evidence type="ECO:0000313" key="3">
    <source>
        <dbReference type="Proteomes" id="UP000682733"/>
    </source>
</evidence>
<dbReference type="EMBL" id="CAJOBA010004002">
    <property type="protein sequence ID" value="CAF3699890.1"/>
    <property type="molecule type" value="Genomic_DNA"/>
</dbReference>
<dbReference type="Gene3D" id="2.60.120.200">
    <property type="match status" value="2"/>
</dbReference>